<comment type="caution">
    <text evidence="3">The sequence shown here is derived from an EMBL/GenBank/DDBJ whole genome shotgun (WGS) entry which is preliminary data.</text>
</comment>
<proteinExistence type="inferred from homology"/>
<accession>A0A511Z2K2</accession>
<dbReference type="Proteomes" id="UP000321484">
    <property type="component" value="Unassembled WGS sequence"/>
</dbReference>
<dbReference type="PANTHER" id="PTHR24321">
    <property type="entry name" value="DEHYDROGENASES, SHORT CHAIN"/>
    <property type="match status" value="1"/>
</dbReference>
<sequence>MRTVVVTGSASGIGKALRELLTTQGDRVIGVDLHDADVTVDLTTDDGRAAMVAQVGDLSGGTVDAVVANAGLALGIPATVAVNYFGALATLEGLRPLLAGSAAPRAAATCSMASLMQSDPELVEAMLAGDEPRALARAQAVADAGLATMIYSSTKAALARWLRRNAPTPAWAGAGIPLNAIAPGVVVTPMTADLLATEQQRTAMASVVPMPLNGYMGPEAPAELLAWLISPVNTHLCGQVVFIDGGSDVVIRGDATW</sequence>
<dbReference type="InterPro" id="IPR002347">
    <property type="entry name" value="SDR_fam"/>
</dbReference>
<dbReference type="PRINTS" id="PR00081">
    <property type="entry name" value="GDHRDH"/>
</dbReference>
<dbReference type="SUPFAM" id="SSF51735">
    <property type="entry name" value="NAD(P)-binding Rossmann-fold domains"/>
    <property type="match status" value="1"/>
</dbReference>
<evidence type="ECO:0000256" key="2">
    <source>
        <dbReference type="ARBA" id="ARBA00023002"/>
    </source>
</evidence>
<dbReference type="OrthoDB" id="3676637at2"/>
<dbReference type="PANTHER" id="PTHR24321:SF8">
    <property type="entry name" value="ESTRADIOL 17-BETA-DEHYDROGENASE 8-RELATED"/>
    <property type="match status" value="1"/>
</dbReference>
<dbReference type="EMBL" id="BJYK01000016">
    <property type="protein sequence ID" value="GEN81678.1"/>
    <property type="molecule type" value="Genomic_DNA"/>
</dbReference>
<dbReference type="GO" id="GO:0016491">
    <property type="term" value="F:oxidoreductase activity"/>
    <property type="evidence" value="ECO:0007669"/>
    <property type="project" value="UniProtKB-KW"/>
</dbReference>
<evidence type="ECO:0000256" key="1">
    <source>
        <dbReference type="ARBA" id="ARBA00006484"/>
    </source>
</evidence>
<name>A0A511Z2K2_9CELL</name>
<evidence type="ECO:0000313" key="4">
    <source>
        <dbReference type="Proteomes" id="UP000321484"/>
    </source>
</evidence>
<comment type="similarity">
    <text evidence="1">Belongs to the short-chain dehydrogenases/reductases (SDR) family.</text>
</comment>
<dbReference type="RefSeq" id="WP_034248624.1">
    <property type="nucleotide sequence ID" value="NZ_BJYK01000016.1"/>
</dbReference>
<keyword evidence="2" id="KW-0560">Oxidoreductase</keyword>
<protein>
    <submittedName>
        <fullName evidence="3">Short-chain dehydrogenase</fullName>
    </submittedName>
</protein>
<dbReference type="AlphaFoldDB" id="A0A511Z2K2"/>
<dbReference type="Gene3D" id="3.40.50.720">
    <property type="entry name" value="NAD(P)-binding Rossmann-like Domain"/>
    <property type="match status" value="1"/>
</dbReference>
<keyword evidence="4" id="KW-1185">Reference proteome</keyword>
<dbReference type="Pfam" id="PF13561">
    <property type="entry name" value="adh_short_C2"/>
    <property type="match status" value="1"/>
</dbReference>
<gene>
    <name evidence="3" type="ORF">AFE02nite_34120</name>
</gene>
<dbReference type="InterPro" id="IPR036291">
    <property type="entry name" value="NAD(P)-bd_dom_sf"/>
</dbReference>
<organism evidence="3 4">
    <name type="scientific">Actinotalea fermentans</name>
    <dbReference type="NCBI Taxonomy" id="43671"/>
    <lineage>
        <taxon>Bacteria</taxon>
        <taxon>Bacillati</taxon>
        <taxon>Actinomycetota</taxon>
        <taxon>Actinomycetes</taxon>
        <taxon>Micrococcales</taxon>
        <taxon>Cellulomonadaceae</taxon>
        <taxon>Actinotalea</taxon>
    </lineage>
</organism>
<evidence type="ECO:0000313" key="3">
    <source>
        <dbReference type="EMBL" id="GEN81678.1"/>
    </source>
</evidence>
<reference evidence="3 4" key="1">
    <citation type="submission" date="2019-07" db="EMBL/GenBank/DDBJ databases">
        <title>Whole genome shotgun sequence of Actinotalea fermentans NBRC 105374.</title>
        <authorList>
            <person name="Hosoyama A."/>
            <person name="Uohara A."/>
            <person name="Ohji S."/>
            <person name="Ichikawa N."/>
        </authorList>
    </citation>
    <scope>NUCLEOTIDE SEQUENCE [LARGE SCALE GENOMIC DNA]</scope>
    <source>
        <strain evidence="3 4">NBRC 105374</strain>
    </source>
</reference>